<dbReference type="SUPFAM" id="SSF48008">
    <property type="entry name" value="GntR ligand-binding domain-like"/>
    <property type="match status" value="1"/>
</dbReference>
<dbReference type="InterPro" id="IPR036388">
    <property type="entry name" value="WH-like_DNA-bd_sf"/>
</dbReference>
<gene>
    <name evidence="6" type="ORF">LUZ63_023666</name>
</gene>
<dbReference type="SMART" id="SM00895">
    <property type="entry name" value="FCD"/>
    <property type="match status" value="1"/>
</dbReference>
<comment type="caution">
    <text evidence="6">The sequence shown here is derived from an EMBL/GenBank/DDBJ whole genome shotgun (WGS) entry which is preliminary data.</text>
</comment>
<reference evidence="6" key="1">
    <citation type="journal article" date="2022" name="Cell">
        <title>Repeat-based holocentromeres influence genome architecture and karyotype evolution.</title>
        <authorList>
            <person name="Hofstatter P.G."/>
            <person name="Thangavel G."/>
            <person name="Lux T."/>
            <person name="Neumann P."/>
            <person name="Vondrak T."/>
            <person name="Novak P."/>
            <person name="Zhang M."/>
            <person name="Costa L."/>
            <person name="Castellani M."/>
            <person name="Scott A."/>
            <person name="Toegelov H."/>
            <person name="Fuchs J."/>
            <person name="Mata-Sucre Y."/>
            <person name="Dias Y."/>
            <person name="Vanzela A.L.L."/>
            <person name="Huettel B."/>
            <person name="Almeida C.C.S."/>
            <person name="Simkova H."/>
            <person name="Souza G."/>
            <person name="Pedrosa-Harand A."/>
            <person name="Macas J."/>
            <person name="Mayer K.F.X."/>
            <person name="Houben A."/>
            <person name="Marques A."/>
        </authorList>
    </citation>
    <scope>NUCLEOTIDE SEQUENCE</scope>
    <source>
        <strain evidence="6">RhyBre1mFocal</strain>
    </source>
</reference>
<dbReference type="GO" id="GO:0003677">
    <property type="term" value="F:DNA binding"/>
    <property type="evidence" value="ECO:0007669"/>
    <property type="project" value="UniProtKB-KW"/>
</dbReference>
<keyword evidence="1" id="KW-0805">Transcription regulation</keyword>
<dbReference type="InterPro" id="IPR008920">
    <property type="entry name" value="TF_FadR/GntR_C"/>
</dbReference>
<dbReference type="Proteomes" id="UP001151287">
    <property type="component" value="Unassembled WGS sequence"/>
</dbReference>
<dbReference type="AlphaFoldDB" id="A0A9P9Z2H8"/>
<keyword evidence="3" id="KW-0804">Transcription</keyword>
<dbReference type="Gene3D" id="1.20.120.530">
    <property type="entry name" value="GntR ligand-binding domain-like"/>
    <property type="match status" value="1"/>
</dbReference>
<dbReference type="OrthoDB" id="8300014at2759"/>
<dbReference type="CDD" id="cd07377">
    <property type="entry name" value="WHTH_GntR"/>
    <property type="match status" value="1"/>
</dbReference>
<dbReference type="PROSITE" id="PS50949">
    <property type="entry name" value="HTH_GNTR"/>
    <property type="match status" value="1"/>
</dbReference>
<evidence type="ECO:0000256" key="3">
    <source>
        <dbReference type="ARBA" id="ARBA00023163"/>
    </source>
</evidence>
<name>A0A9P9Z2H8_9POAL</name>
<accession>A0A9P9Z2H8</accession>
<dbReference type="SMART" id="SM00345">
    <property type="entry name" value="HTH_GNTR"/>
    <property type="match status" value="1"/>
</dbReference>
<keyword evidence="2" id="KW-0238">DNA-binding</keyword>
<feature type="domain" description="HTH gntR-type" evidence="5">
    <location>
        <begin position="28"/>
        <end position="95"/>
    </location>
</feature>
<evidence type="ECO:0000259" key="5">
    <source>
        <dbReference type="PROSITE" id="PS50949"/>
    </source>
</evidence>
<evidence type="ECO:0000256" key="4">
    <source>
        <dbReference type="SAM" id="MobiDB-lite"/>
    </source>
</evidence>
<organism evidence="6 7">
    <name type="scientific">Rhynchospora breviuscula</name>
    <dbReference type="NCBI Taxonomy" id="2022672"/>
    <lineage>
        <taxon>Eukaryota</taxon>
        <taxon>Viridiplantae</taxon>
        <taxon>Streptophyta</taxon>
        <taxon>Embryophyta</taxon>
        <taxon>Tracheophyta</taxon>
        <taxon>Spermatophyta</taxon>
        <taxon>Magnoliopsida</taxon>
        <taxon>Liliopsida</taxon>
        <taxon>Poales</taxon>
        <taxon>Cyperaceae</taxon>
        <taxon>Cyperoideae</taxon>
        <taxon>Rhynchosporeae</taxon>
        <taxon>Rhynchospora</taxon>
    </lineage>
</organism>
<keyword evidence="7" id="KW-1185">Reference proteome</keyword>
<dbReference type="PANTHER" id="PTHR43537">
    <property type="entry name" value="TRANSCRIPTIONAL REGULATOR, GNTR FAMILY"/>
    <property type="match status" value="1"/>
</dbReference>
<feature type="compositionally biased region" description="Basic and acidic residues" evidence="4">
    <location>
        <begin position="1"/>
        <end position="11"/>
    </location>
</feature>
<dbReference type="EMBL" id="JAMQYH010001191">
    <property type="protein sequence ID" value="KAJ1681119.1"/>
    <property type="molecule type" value="Genomic_DNA"/>
</dbReference>
<evidence type="ECO:0000313" key="6">
    <source>
        <dbReference type="EMBL" id="KAJ1681119.1"/>
    </source>
</evidence>
<evidence type="ECO:0000256" key="1">
    <source>
        <dbReference type="ARBA" id="ARBA00023015"/>
    </source>
</evidence>
<dbReference type="Pfam" id="PF00392">
    <property type="entry name" value="GntR"/>
    <property type="match status" value="1"/>
</dbReference>
<feature type="region of interest" description="Disordered" evidence="4">
    <location>
        <begin position="1"/>
        <end position="30"/>
    </location>
</feature>
<protein>
    <recommendedName>
        <fullName evidence="5">HTH gntR-type domain-containing protein</fullName>
    </recommendedName>
</protein>
<proteinExistence type="predicted"/>
<sequence length="248" mass="27797">MARPLREREAELMDATSPATAHTGAESRSKSQQAYHWIKQRIASQEFTPGYRLVLGTIAGELGMSVVPVREAIRQLEAEGLVMFERNVGARVSMVDDTAYRFSMQSLSILEGAATALSARALTSDDVRRARQVNELMVETLEHFDPRAFTALNQEFHAILFEKCANPRMLELVQAEWARLGHLRDSTFSFVPGRAAESVREHENILVLIERGAPLAEIEKASRRHRSATLDAYMTHEHPDEVLGLPAF</sequence>
<dbReference type="Pfam" id="PF07729">
    <property type="entry name" value="FCD"/>
    <property type="match status" value="1"/>
</dbReference>
<dbReference type="InterPro" id="IPR000524">
    <property type="entry name" value="Tscrpt_reg_HTH_GntR"/>
</dbReference>
<dbReference type="GO" id="GO:0003700">
    <property type="term" value="F:DNA-binding transcription factor activity"/>
    <property type="evidence" value="ECO:0007669"/>
    <property type="project" value="InterPro"/>
</dbReference>
<dbReference type="InterPro" id="IPR036390">
    <property type="entry name" value="WH_DNA-bd_sf"/>
</dbReference>
<evidence type="ECO:0000313" key="7">
    <source>
        <dbReference type="Proteomes" id="UP001151287"/>
    </source>
</evidence>
<evidence type="ECO:0000256" key="2">
    <source>
        <dbReference type="ARBA" id="ARBA00023125"/>
    </source>
</evidence>
<dbReference type="SUPFAM" id="SSF46785">
    <property type="entry name" value="Winged helix' DNA-binding domain"/>
    <property type="match status" value="1"/>
</dbReference>
<dbReference type="PANTHER" id="PTHR43537:SF5">
    <property type="entry name" value="UXU OPERON TRANSCRIPTIONAL REGULATOR"/>
    <property type="match status" value="1"/>
</dbReference>
<dbReference type="Gene3D" id="1.10.10.10">
    <property type="entry name" value="Winged helix-like DNA-binding domain superfamily/Winged helix DNA-binding domain"/>
    <property type="match status" value="1"/>
</dbReference>
<dbReference type="InterPro" id="IPR011711">
    <property type="entry name" value="GntR_C"/>
</dbReference>